<dbReference type="AlphaFoldDB" id="A0ABD0M4M8"/>
<evidence type="ECO:0000313" key="2">
    <source>
        <dbReference type="Proteomes" id="UP001519460"/>
    </source>
</evidence>
<accession>A0ABD0M4M8</accession>
<keyword evidence="2" id="KW-1185">Reference proteome</keyword>
<reference evidence="1 2" key="1">
    <citation type="journal article" date="2023" name="Sci. Data">
        <title>Genome assembly of the Korean intertidal mud-creeper Batillaria attramentaria.</title>
        <authorList>
            <person name="Patra A.K."/>
            <person name="Ho P.T."/>
            <person name="Jun S."/>
            <person name="Lee S.J."/>
            <person name="Kim Y."/>
            <person name="Won Y.J."/>
        </authorList>
    </citation>
    <scope>NUCLEOTIDE SEQUENCE [LARGE SCALE GENOMIC DNA]</scope>
    <source>
        <strain evidence="1">Wonlab-2016</strain>
    </source>
</reference>
<comment type="caution">
    <text evidence="1">The sequence shown here is derived from an EMBL/GenBank/DDBJ whole genome shotgun (WGS) entry which is preliminary data.</text>
</comment>
<sequence>MFVPLHTELQLKQVPILWACLSRKSGYVSSFTSVPAVCSSDKPFHESNAALVSVFYIFIHSLPLKYLIVYSAARSCHEGCIQKRDTLTTHWGSSRGCCHPSSIQVRTKMYEGSFLNREKNKNNEKNSLGTDMKRTRA</sequence>
<protein>
    <submittedName>
        <fullName evidence="1">Uncharacterized protein</fullName>
    </submittedName>
</protein>
<evidence type="ECO:0000313" key="1">
    <source>
        <dbReference type="EMBL" id="KAK7506296.1"/>
    </source>
</evidence>
<dbReference type="Proteomes" id="UP001519460">
    <property type="component" value="Unassembled WGS sequence"/>
</dbReference>
<organism evidence="1 2">
    <name type="scientific">Batillaria attramentaria</name>
    <dbReference type="NCBI Taxonomy" id="370345"/>
    <lineage>
        <taxon>Eukaryota</taxon>
        <taxon>Metazoa</taxon>
        <taxon>Spiralia</taxon>
        <taxon>Lophotrochozoa</taxon>
        <taxon>Mollusca</taxon>
        <taxon>Gastropoda</taxon>
        <taxon>Caenogastropoda</taxon>
        <taxon>Sorbeoconcha</taxon>
        <taxon>Cerithioidea</taxon>
        <taxon>Batillariidae</taxon>
        <taxon>Batillaria</taxon>
    </lineage>
</organism>
<name>A0ABD0M4M8_9CAEN</name>
<gene>
    <name evidence="1" type="ORF">BaRGS_00002408</name>
</gene>
<proteinExistence type="predicted"/>
<dbReference type="EMBL" id="JACVVK020000007">
    <property type="protein sequence ID" value="KAK7506296.1"/>
    <property type="molecule type" value="Genomic_DNA"/>
</dbReference>